<dbReference type="Pfam" id="PF13692">
    <property type="entry name" value="Glyco_trans_1_4"/>
    <property type="match status" value="1"/>
</dbReference>
<name>A0A395LMD9_9SPHN</name>
<evidence type="ECO:0000313" key="1">
    <source>
        <dbReference type="EMBL" id="RDS77557.1"/>
    </source>
</evidence>
<dbReference type="EMBL" id="QRBB01000001">
    <property type="protein sequence ID" value="RDS77557.1"/>
    <property type="molecule type" value="Genomic_DNA"/>
</dbReference>
<dbReference type="Proteomes" id="UP000254101">
    <property type="component" value="Unassembled WGS sequence"/>
</dbReference>
<gene>
    <name evidence="1" type="ORF">DL238_08040</name>
</gene>
<dbReference type="AlphaFoldDB" id="A0A395LMD9"/>
<sequence length="417" mass="46363">MASTTDQLLVCDLTQSYSPKGGGGISTYLKEKQRFIRDNTNHRLLQIVPGPETKIVEDGRLIWCEIAAGGIENSPNYRFITKTGPVREVLERYRPDIIESLCPWVLPWTAINHRRHYPETALVAGYRTDFPEAQVHRVAVKLFGRHLARFWRWQACCYGEITYREFDRVYVLGEDSIPTLTRMKVHDVDRLKLGVHADLFSPDKADPGFRAEMGLDHTKGPLLIYAGRIDYEKGADQLIEMFRKLPAELDAALVMLGDGKLTPELKEAAKGMAVAFPGFLKGRTEMARALASSDVYVSAMPSETFGISIIEAQACGLPVIGVDSGAMPSRVSPSNGVLVPVGNTDAMAQAVQNIWPARAEAMGREARAVVEREYSWDATFTHLFDTIYPKALDAAEARVRRGPLGFRPVHKFLNGTA</sequence>
<dbReference type="InterPro" id="IPR050194">
    <property type="entry name" value="Glycosyltransferase_grp1"/>
</dbReference>
<dbReference type="GO" id="GO:0016757">
    <property type="term" value="F:glycosyltransferase activity"/>
    <property type="evidence" value="ECO:0007669"/>
    <property type="project" value="TreeGrafter"/>
</dbReference>
<proteinExistence type="predicted"/>
<protein>
    <submittedName>
        <fullName evidence="1">Glycosyltransferase</fullName>
    </submittedName>
</protein>
<evidence type="ECO:0000313" key="2">
    <source>
        <dbReference type="Proteomes" id="UP000254101"/>
    </source>
</evidence>
<keyword evidence="1" id="KW-0808">Transferase</keyword>
<organism evidence="1 2">
    <name type="scientific">Alteriqipengyuania lutimaris</name>
    <dbReference type="NCBI Taxonomy" id="1538146"/>
    <lineage>
        <taxon>Bacteria</taxon>
        <taxon>Pseudomonadati</taxon>
        <taxon>Pseudomonadota</taxon>
        <taxon>Alphaproteobacteria</taxon>
        <taxon>Sphingomonadales</taxon>
        <taxon>Erythrobacteraceae</taxon>
        <taxon>Alteriqipengyuania</taxon>
    </lineage>
</organism>
<dbReference type="PANTHER" id="PTHR45947:SF3">
    <property type="entry name" value="SULFOQUINOVOSYL TRANSFERASE SQD2"/>
    <property type="match status" value="1"/>
</dbReference>
<accession>A0A395LMD9</accession>
<keyword evidence="2" id="KW-1185">Reference proteome</keyword>
<dbReference type="Gene3D" id="3.40.50.2000">
    <property type="entry name" value="Glycogen Phosphorylase B"/>
    <property type="match status" value="2"/>
</dbReference>
<reference evidence="1 2" key="1">
    <citation type="submission" date="2018-07" db="EMBL/GenBank/DDBJ databases">
        <title>Erythrobacter nanhaiensis sp. nov., a novel member of the genus Erythrobacter isolated from the South China Sea.</title>
        <authorList>
            <person name="Chen X."/>
            <person name="Liu J."/>
        </authorList>
    </citation>
    <scope>NUCLEOTIDE SEQUENCE [LARGE SCALE GENOMIC DNA]</scope>
    <source>
        <strain evidence="1 2">S-5</strain>
    </source>
</reference>
<comment type="caution">
    <text evidence="1">The sequence shown here is derived from an EMBL/GenBank/DDBJ whole genome shotgun (WGS) entry which is preliminary data.</text>
</comment>
<dbReference type="RefSeq" id="WP_115491778.1">
    <property type="nucleotide sequence ID" value="NZ_JACHWW010000001.1"/>
</dbReference>
<dbReference type="PANTHER" id="PTHR45947">
    <property type="entry name" value="SULFOQUINOVOSYL TRANSFERASE SQD2"/>
    <property type="match status" value="1"/>
</dbReference>
<dbReference type="SUPFAM" id="SSF53756">
    <property type="entry name" value="UDP-Glycosyltransferase/glycogen phosphorylase"/>
    <property type="match status" value="1"/>
</dbReference>
<dbReference type="OrthoDB" id="9802525at2"/>